<keyword evidence="2 4" id="KW-0378">Hydrolase</keyword>
<dbReference type="GO" id="GO:0106026">
    <property type="term" value="F:Gly-tRNA(Ala) deacylase activity"/>
    <property type="evidence" value="ECO:0007669"/>
    <property type="project" value="UniProtKB-UniRule"/>
</dbReference>
<evidence type="ECO:0000313" key="5">
    <source>
        <dbReference type="EMBL" id="QCQ35323.1"/>
    </source>
</evidence>
<reference evidence="7 12" key="5">
    <citation type="submission" date="2020-05" db="EMBL/GenBank/DDBJ databases">
        <title>FDA dAtabase for Regulatory Grade micrObial Sequences (FDA-ARGOS): Supporting development and validation of Infectious Disease Dx tests.</title>
        <authorList>
            <person name="Bojja K."/>
            <person name="Kessler A."/>
            <person name="Tallon L."/>
            <person name="Sadzewicz L."/>
            <person name="Zhao X."/>
            <person name="Vavikolanu K."/>
            <person name="Mehta A."/>
            <person name="Aluvathingal J."/>
            <person name="Nadendla S."/>
            <person name="Myers T."/>
            <person name="Yan Y."/>
            <person name="Sichtig H."/>
        </authorList>
    </citation>
    <scope>NUCLEOTIDE SEQUENCE [LARGE SCALE GENOMIC DNA]</scope>
    <source>
        <strain evidence="7 12">FDAARGOS_763</strain>
    </source>
</reference>
<comment type="function">
    <text evidence="2">An aminoacyl-tRNA editing enzyme that deacylates mischarged D-aminoacyl-tRNAs. Also deacylates mischarged glycyl-tRNA(Ala), protecting cells against glycine mischarging by AlaRS. Acts via tRNA-based rather than protein-based catalysis; rejects L-amino acids rather than detecting D-amino acids in the active site. By recycling D-aminoacyl-tRNA to D-amino acids and free tRNA molecules, this enzyme counteracts the toxicity associated with the formation of D-aminoacyl-tRNA entities in vivo and helps enforce protein L-homochirality.</text>
</comment>
<dbReference type="GO" id="GO:0005737">
    <property type="term" value="C:cytoplasm"/>
    <property type="evidence" value="ECO:0007669"/>
    <property type="project" value="UniProtKB-SubCell"/>
</dbReference>
<accession>A0A081TMQ1</accession>
<dbReference type="GO" id="GO:0051500">
    <property type="term" value="F:D-tyrosyl-tRNA(Tyr) deacylase activity"/>
    <property type="evidence" value="ECO:0007669"/>
    <property type="project" value="TreeGrafter"/>
</dbReference>
<sequence>MRVVIQRVSHASVTIDGHCKSAIREGMMILTGIEDTDGQEDIDWLCKKIVNLRIFDDENGVMNKSILDAGGDILVISQFTLHASTKKGNRPSYIKAAKPEISIPLYEQFCKDLSCALGKEVGTGEFGADMKVELLNDGPVTICIDTKNKE</sequence>
<dbReference type="Proteomes" id="UP000501467">
    <property type="component" value="Chromosome"/>
</dbReference>
<evidence type="ECO:0000313" key="4">
    <source>
        <dbReference type="EMBL" id="MCZ2689892.1"/>
    </source>
</evidence>
<dbReference type="Proteomes" id="UP001079672">
    <property type="component" value="Unassembled WGS sequence"/>
</dbReference>
<dbReference type="PATRIC" id="fig|817.51.peg.2981"/>
<dbReference type="AlphaFoldDB" id="A0A081TMQ1"/>
<comment type="catalytic activity">
    <reaction evidence="2">
        <text>glycyl-tRNA(Ala) + H2O = tRNA(Ala) + glycine + H(+)</text>
        <dbReference type="Rhea" id="RHEA:53744"/>
        <dbReference type="Rhea" id="RHEA-COMP:9657"/>
        <dbReference type="Rhea" id="RHEA-COMP:13640"/>
        <dbReference type="ChEBI" id="CHEBI:15377"/>
        <dbReference type="ChEBI" id="CHEBI:15378"/>
        <dbReference type="ChEBI" id="CHEBI:57305"/>
        <dbReference type="ChEBI" id="CHEBI:78442"/>
        <dbReference type="ChEBI" id="CHEBI:78522"/>
    </reaction>
</comment>
<dbReference type="GO" id="GO:0019478">
    <property type="term" value="P:D-amino acid catabolic process"/>
    <property type="evidence" value="ECO:0007669"/>
    <property type="project" value="UniProtKB-UniRule"/>
</dbReference>
<dbReference type="FunFam" id="3.50.80.10:FF:000001">
    <property type="entry name" value="D-aminoacyl-tRNA deacylase"/>
    <property type="match status" value="1"/>
</dbReference>
<dbReference type="EC" id="3.1.1.-" evidence="2"/>
<reference evidence="9 10" key="4">
    <citation type="submission" date="2019-03" db="EMBL/GenBank/DDBJ databases">
        <title>Complete genome assembly of MDR B. fragilis.</title>
        <authorList>
            <person name="Sydenham T.V."/>
            <person name="Hasman H."/>
            <person name="Justesen U.S."/>
        </authorList>
    </citation>
    <scope>NUCLEOTIDE SEQUENCE [LARGE SCALE GENOMIC DNA]</scope>
    <source>
        <strain evidence="5 9">DCMOUH0067B</strain>
        <strain evidence="6 10">DCMSKEJBY0001B</strain>
    </source>
</reference>
<comment type="subunit">
    <text evidence="2">Homodimer.</text>
</comment>
<dbReference type="NCBIfam" id="TIGR00256">
    <property type="entry name" value="D-aminoacyl-tRNA deacylase"/>
    <property type="match status" value="1"/>
</dbReference>
<evidence type="ECO:0000256" key="1">
    <source>
        <dbReference type="ARBA" id="ARBA00009673"/>
    </source>
</evidence>
<reference evidence="3" key="1">
    <citation type="book" date="2014" name="THE 24TH EUROPEAN CONGRESS OF CLINICAL MICROBIOLOGY AND INFECTIOUS DISEASES" publisher="ECCMID 2014" city="Barcelona, Spain">
        <title>Identification of resistance genes in three multidrug-resistant Bacteroides fragilis isolates by whole genome sequencing.</title>
        <editorList>
            <person name="Unknown"/>
            <person name="A."/>
        </editorList>
        <authorList>
            <person name="Sydenham T.V."/>
            <person name="Hasman H."/>
            <person name="Wang M."/>
            <person name="Soki J."/>
            <person name="Nagy E."/>
            <person name="Justesen U.S."/>
        </authorList>
    </citation>
    <scope>NUCLEOTIDE SEQUENCE</scope>
    <source>
        <strain evidence="3">DCMOUH0018B</strain>
        <strain evidence="6">DCMSKEJBY0001B</strain>
    </source>
</reference>
<dbReference type="GO" id="GO:0000049">
    <property type="term" value="F:tRNA binding"/>
    <property type="evidence" value="ECO:0007669"/>
    <property type="project" value="UniProtKB-UniRule"/>
</dbReference>
<evidence type="ECO:0000313" key="6">
    <source>
        <dbReference type="EMBL" id="QCQ44203.1"/>
    </source>
</evidence>
<dbReference type="Proteomes" id="UP000266644">
    <property type="component" value="Unassembled WGS sequence"/>
</dbReference>
<dbReference type="Proteomes" id="UP000028294">
    <property type="component" value="Chromosome"/>
</dbReference>
<reference evidence="3" key="2">
    <citation type="submission" date="2014-07" db="EMBL/GenBank/DDBJ databases">
        <title>Genetics and epidemiology of antimicrobial resistance in B. fragilis group.</title>
        <authorList>
            <person name="Sydenham T.V."/>
            <person name="Hasman H."/>
            <person name="Kemp M."/>
            <person name="Justesen U.S."/>
        </authorList>
    </citation>
    <scope>NUCLEOTIDE SEQUENCE [LARGE SCALE GENOMIC DNA]</scope>
    <source>
        <strain evidence="3">DCMOUH0018B</strain>
    </source>
</reference>
<protein>
    <recommendedName>
        <fullName evidence="2">D-aminoacyl-tRNA deacylase</fullName>
        <shortName evidence="2">DTD</shortName>
        <ecNumber evidence="2">3.1.1.96</ecNumber>
    </recommendedName>
    <alternativeName>
        <fullName evidence="2">Gly-tRNA(Ala) deacylase</fullName>
        <ecNumber evidence="2">3.1.1.-</ecNumber>
    </alternativeName>
</protein>
<dbReference type="PANTHER" id="PTHR10472">
    <property type="entry name" value="D-TYROSYL-TRNA TYR DEACYLASE"/>
    <property type="match status" value="1"/>
</dbReference>
<dbReference type="SUPFAM" id="SSF69500">
    <property type="entry name" value="DTD-like"/>
    <property type="match status" value="1"/>
</dbReference>
<evidence type="ECO:0000313" key="3">
    <source>
        <dbReference type="EMBL" id="KFX76258.1"/>
    </source>
</evidence>
<evidence type="ECO:0000313" key="7">
    <source>
        <dbReference type="EMBL" id="QKH85695.1"/>
    </source>
</evidence>
<keyword evidence="2" id="KW-0963">Cytoplasm</keyword>
<dbReference type="EC" id="3.1.1.96" evidence="2"/>
<dbReference type="InterPro" id="IPR003732">
    <property type="entry name" value="Daa-tRNA_deacyls_DTD"/>
</dbReference>
<dbReference type="EMBL" id="JMZZ02000038">
    <property type="protein sequence ID" value="KFX76258.1"/>
    <property type="molecule type" value="Genomic_DNA"/>
</dbReference>
<dbReference type="GeneID" id="99669703"/>
<reference evidence="4" key="6">
    <citation type="submission" date="2022-12" db="EMBL/GenBank/DDBJ databases">
        <title>Development of a Multilocus Sequence Typing Scheme for Bacteroides fragilis Based on Whole Genome Sequencing Data and Clinical Application.</title>
        <authorList>
            <person name="Nielsen F.D."/>
            <person name="Justesen U.S."/>
        </authorList>
    </citation>
    <scope>NUCLEOTIDE SEQUENCE</scope>
    <source>
        <strain evidence="4">BF_AM_ODE_DK_2015_4</strain>
    </source>
</reference>
<comment type="similarity">
    <text evidence="1 2">Belongs to the DTD family.</text>
</comment>
<gene>
    <name evidence="2 4" type="primary">dtd</name>
    <name evidence="8" type="ORF">DW228_17800</name>
    <name evidence="6" type="ORF">EC80_004775</name>
    <name evidence="3" type="ORF">EE52_0202500</name>
    <name evidence="7" type="ORF">FOC69_15495</name>
    <name evidence="5" type="ORF">IA74_004025</name>
    <name evidence="4" type="ORF">O1433_20565</name>
</gene>
<comment type="domain">
    <text evidence="2">A Gly-cisPro motif from one monomer fits into the active site of the other monomer to allow specific chiral rejection of L-amino acids.</text>
</comment>
<name>A0A081TMQ1_BACFG</name>
<organism evidence="4 13">
    <name type="scientific">Bacteroides fragilis</name>
    <dbReference type="NCBI Taxonomy" id="817"/>
    <lineage>
        <taxon>Bacteria</taxon>
        <taxon>Pseudomonadati</taxon>
        <taxon>Bacteroidota</taxon>
        <taxon>Bacteroidia</taxon>
        <taxon>Bacteroidales</taxon>
        <taxon>Bacteroidaceae</taxon>
        <taxon>Bacteroides</taxon>
    </lineage>
</organism>
<dbReference type="EMBL" id="JAPTZU010000018">
    <property type="protein sequence ID" value="MCZ2689892.1"/>
    <property type="molecule type" value="Genomic_DNA"/>
</dbReference>
<evidence type="ECO:0000313" key="8">
    <source>
        <dbReference type="EMBL" id="RHH08285.1"/>
    </source>
</evidence>
<dbReference type="RefSeq" id="WP_005779633.1">
    <property type="nucleotide sequence ID" value="NZ_CABJEQ010000027.1"/>
</dbReference>
<reference evidence="8 11" key="3">
    <citation type="submission" date="2018-08" db="EMBL/GenBank/DDBJ databases">
        <title>A genome reference for cultivated species of the human gut microbiota.</title>
        <authorList>
            <person name="Zou Y."/>
            <person name="Xue W."/>
            <person name="Luo G."/>
        </authorList>
    </citation>
    <scope>NUCLEOTIDE SEQUENCE [LARGE SCALE GENOMIC DNA]</scope>
    <source>
        <strain evidence="8 11">AM18-6</strain>
    </source>
</reference>
<dbReference type="OrthoDB" id="9801395at2"/>
<evidence type="ECO:0000313" key="10">
    <source>
        <dbReference type="Proteomes" id="UP000036847"/>
    </source>
</evidence>
<dbReference type="EMBL" id="CP054003">
    <property type="protein sequence ID" value="QKH85695.1"/>
    <property type="molecule type" value="Genomic_DNA"/>
</dbReference>
<evidence type="ECO:0000313" key="13">
    <source>
        <dbReference type="Proteomes" id="UP001079672"/>
    </source>
</evidence>
<dbReference type="InterPro" id="IPR023509">
    <property type="entry name" value="DTD-like_sf"/>
</dbReference>
<dbReference type="HAMAP" id="MF_00518">
    <property type="entry name" value="Deacylase_Dtd"/>
    <property type="match status" value="1"/>
</dbReference>
<dbReference type="EMBL" id="CP036546">
    <property type="protein sequence ID" value="QCQ44203.1"/>
    <property type="molecule type" value="Genomic_DNA"/>
</dbReference>
<keyword evidence="2" id="KW-0694">RNA-binding</keyword>
<evidence type="ECO:0000313" key="11">
    <source>
        <dbReference type="Proteomes" id="UP000266644"/>
    </source>
</evidence>
<keyword evidence="2" id="KW-0820">tRNA-binding</keyword>
<dbReference type="Proteomes" id="UP000036847">
    <property type="component" value="Chromosome"/>
</dbReference>
<proteinExistence type="inferred from homology"/>
<dbReference type="PANTHER" id="PTHR10472:SF5">
    <property type="entry name" value="D-AMINOACYL-TRNA DEACYLASE 1"/>
    <property type="match status" value="1"/>
</dbReference>
<evidence type="ECO:0000313" key="9">
    <source>
        <dbReference type="Proteomes" id="UP000028294"/>
    </source>
</evidence>
<dbReference type="EMBL" id="CP036553">
    <property type="protein sequence ID" value="QCQ35323.1"/>
    <property type="molecule type" value="Genomic_DNA"/>
</dbReference>
<feature type="short sequence motif" description="Gly-cisPro motif, important for rejection of L-amino acids" evidence="2">
    <location>
        <begin position="138"/>
        <end position="139"/>
    </location>
</feature>
<dbReference type="Pfam" id="PF02580">
    <property type="entry name" value="Tyr_Deacylase"/>
    <property type="match status" value="1"/>
</dbReference>
<evidence type="ECO:0000256" key="2">
    <source>
        <dbReference type="HAMAP-Rule" id="MF_00518"/>
    </source>
</evidence>
<dbReference type="GO" id="GO:0043908">
    <property type="term" value="F:Ser(Gly)-tRNA(Ala) hydrolase activity"/>
    <property type="evidence" value="ECO:0007669"/>
    <property type="project" value="UniProtKB-UniRule"/>
</dbReference>
<dbReference type="EMBL" id="QRJE01000030">
    <property type="protein sequence ID" value="RHH08285.1"/>
    <property type="molecule type" value="Genomic_DNA"/>
</dbReference>
<evidence type="ECO:0000313" key="12">
    <source>
        <dbReference type="Proteomes" id="UP000501467"/>
    </source>
</evidence>
<dbReference type="Gene3D" id="3.50.80.10">
    <property type="entry name" value="D-tyrosyl-tRNA(Tyr) deacylase"/>
    <property type="match status" value="1"/>
</dbReference>
<comment type="subcellular location">
    <subcellularLocation>
        <location evidence="2">Cytoplasm</location>
    </subcellularLocation>
</comment>
<comment type="catalytic activity">
    <reaction evidence="2">
        <text>a D-aminoacyl-tRNA + H2O = a tRNA + a D-alpha-amino acid + H(+)</text>
        <dbReference type="Rhea" id="RHEA:13953"/>
        <dbReference type="Rhea" id="RHEA-COMP:10123"/>
        <dbReference type="Rhea" id="RHEA-COMP:10124"/>
        <dbReference type="ChEBI" id="CHEBI:15377"/>
        <dbReference type="ChEBI" id="CHEBI:15378"/>
        <dbReference type="ChEBI" id="CHEBI:59871"/>
        <dbReference type="ChEBI" id="CHEBI:78442"/>
        <dbReference type="ChEBI" id="CHEBI:79333"/>
        <dbReference type="EC" id="3.1.1.96"/>
    </reaction>
</comment>